<proteinExistence type="predicted"/>
<dbReference type="PANTHER" id="PTHR24171:SF9">
    <property type="entry name" value="ANKYRIN REPEAT DOMAIN-CONTAINING PROTEIN 39"/>
    <property type="match status" value="1"/>
</dbReference>
<feature type="repeat" description="ANK" evidence="3">
    <location>
        <begin position="96"/>
        <end position="128"/>
    </location>
</feature>
<keyword evidence="5" id="KW-1185">Reference proteome</keyword>
<keyword evidence="2 3" id="KW-0040">ANK repeat</keyword>
<evidence type="ECO:0000313" key="4">
    <source>
        <dbReference type="EMBL" id="KAK2172774.1"/>
    </source>
</evidence>
<dbReference type="SUPFAM" id="SSF48403">
    <property type="entry name" value="Ankyrin repeat"/>
    <property type="match status" value="1"/>
</dbReference>
<organism evidence="4 5">
    <name type="scientific">Ridgeia piscesae</name>
    <name type="common">Tubeworm</name>
    <dbReference type="NCBI Taxonomy" id="27915"/>
    <lineage>
        <taxon>Eukaryota</taxon>
        <taxon>Metazoa</taxon>
        <taxon>Spiralia</taxon>
        <taxon>Lophotrochozoa</taxon>
        <taxon>Annelida</taxon>
        <taxon>Polychaeta</taxon>
        <taxon>Sedentaria</taxon>
        <taxon>Canalipalpata</taxon>
        <taxon>Sabellida</taxon>
        <taxon>Siboglinidae</taxon>
        <taxon>Ridgeia</taxon>
    </lineage>
</organism>
<feature type="repeat" description="ANK" evidence="3">
    <location>
        <begin position="62"/>
        <end position="94"/>
    </location>
</feature>
<reference evidence="4" key="1">
    <citation type="journal article" date="2023" name="Mol. Biol. Evol.">
        <title>Third-Generation Sequencing Reveals the Adaptive Role of the Epigenome in Three Deep-Sea Polychaetes.</title>
        <authorList>
            <person name="Perez M."/>
            <person name="Aroh O."/>
            <person name="Sun Y."/>
            <person name="Lan Y."/>
            <person name="Juniper S.K."/>
            <person name="Young C.R."/>
            <person name="Angers B."/>
            <person name="Qian P.Y."/>
        </authorList>
    </citation>
    <scope>NUCLEOTIDE SEQUENCE</scope>
    <source>
        <strain evidence="4">R07B-5</strain>
    </source>
</reference>
<dbReference type="AlphaFoldDB" id="A0AAD9KJJ4"/>
<dbReference type="Pfam" id="PF12796">
    <property type="entry name" value="Ank_2"/>
    <property type="match status" value="1"/>
</dbReference>
<evidence type="ECO:0000256" key="3">
    <source>
        <dbReference type="PROSITE-ProRule" id="PRU00023"/>
    </source>
</evidence>
<dbReference type="Gene3D" id="1.25.40.20">
    <property type="entry name" value="Ankyrin repeat-containing domain"/>
    <property type="match status" value="1"/>
</dbReference>
<gene>
    <name evidence="4" type="ORF">NP493_930g02034</name>
</gene>
<keyword evidence="1" id="KW-0677">Repeat</keyword>
<evidence type="ECO:0000313" key="5">
    <source>
        <dbReference type="Proteomes" id="UP001209878"/>
    </source>
</evidence>
<name>A0AAD9KJJ4_RIDPI</name>
<accession>A0AAD9KJJ4</accession>
<dbReference type="Pfam" id="PF00023">
    <property type="entry name" value="Ank"/>
    <property type="match status" value="1"/>
</dbReference>
<dbReference type="InterPro" id="IPR036770">
    <property type="entry name" value="Ankyrin_rpt-contain_sf"/>
</dbReference>
<sequence>MSANHVHSDQCCSHTPAVRSVHQTLDELDFERGIWSAALTGDEDKIKQHLKKRTDPDVTDSAGYTALHYAARNGHYAVCRLLLEAGASVDPQTRSGSVTPLHRASYSGHANVVSLLIQYGATVSHTDTDGKTPLHKACEQGHVGVAAILLAKDPKVKDIMDKKDKVPSDYIQQNNSGFDKLFAAT</sequence>
<evidence type="ECO:0008006" key="6">
    <source>
        <dbReference type="Google" id="ProtNLM"/>
    </source>
</evidence>
<protein>
    <recommendedName>
        <fullName evidence="6">Ankyrin repeat domain-containing protein 39</fullName>
    </recommendedName>
</protein>
<dbReference type="PROSITE" id="PS50088">
    <property type="entry name" value="ANK_REPEAT"/>
    <property type="match status" value="3"/>
</dbReference>
<dbReference type="PANTHER" id="PTHR24171">
    <property type="entry name" value="ANKYRIN REPEAT DOMAIN-CONTAINING PROTEIN 39-RELATED"/>
    <property type="match status" value="1"/>
</dbReference>
<dbReference type="Proteomes" id="UP001209878">
    <property type="component" value="Unassembled WGS sequence"/>
</dbReference>
<dbReference type="InterPro" id="IPR002110">
    <property type="entry name" value="Ankyrin_rpt"/>
</dbReference>
<dbReference type="SMART" id="SM00248">
    <property type="entry name" value="ANK"/>
    <property type="match status" value="3"/>
</dbReference>
<feature type="repeat" description="ANK" evidence="3">
    <location>
        <begin position="129"/>
        <end position="150"/>
    </location>
</feature>
<evidence type="ECO:0000256" key="1">
    <source>
        <dbReference type="ARBA" id="ARBA00022737"/>
    </source>
</evidence>
<comment type="caution">
    <text evidence="4">The sequence shown here is derived from an EMBL/GenBank/DDBJ whole genome shotgun (WGS) entry which is preliminary data.</text>
</comment>
<evidence type="ECO:0000256" key="2">
    <source>
        <dbReference type="ARBA" id="ARBA00023043"/>
    </source>
</evidence>
<dbReference type="PRINTS" id="PR01415">
    <property type="entry name" value="ANKYRIN"/>
</dbReference>
<dbReference type="PROSITE" id="PS50297">
    <property type="entry name" value="ANK_REP_REGION"/>
    <property type="match status" value="3"/>
</dbReference>
<dbReference type="EMBL" id="JAODUO010000930">
    <property type="protein sequence ID" value="KAK2172774.1"/>
    <property type="molecule type" value="Genomic_DNA"/>
</dbReference>